<comment type="caution">
    <text evidence="1">The sequence shown here is derived from an EMBL/GenBank/DDBJ whole genome shotgun (WGS) entry which is preliminary data.</text>
</comment>
<accession>A0A2A2M4F8</accession>
<sequence length="159" mass="17160">MPSRSKVDLAPVLKEAGAKLNFDILTYLESMKGELLEAIRGTARPPRQSEPPKDPCILCHLDNHLADDGCRTYPRLAEATGPGQRAGEMHSVPGAGMQRTMHTAALQRMPTGTSPEILVSETGALLTNQEAPAKNRPGRTIEESPTGTKIVSREIPLIN</sequence>
<gene>
    <name evidence="1" type="ORF">WR25_02236</name>
</gene>
<proteinExistence type="predicted"/>
<dbReference type="EMBL" id="LIAE01005486">
    <property type="protein sequence ID" value="PAV93309.1"/>
    <property type="molecule type" value="Genomic_DNA"/>
</dbReference>
<reference evidence="1 2" key="1">
    <citation type="journal article" date="2017" name="Curr. Biol.">
        <title>Genome architecture and evolution of a unichromosomal asexual nematode.</title>
        <authorList>
            <person name="Fradin H."/>
            <person name="Zegar C."/>
            <person name="Gutwein M."/>
            <person name="Lucas J."/>
            <person name="Kovtun M."/>
            <person name="Corcoran D."/>
            <person name="Baugh L.R."/>
            <person name="Kiontke K."/>
            <person name="Gunsalus K."/>
            <person name="Fitch D.H."/>
            <person name="Piano F."/>
        </authorList>
    </citation>
    <scope>NUCLEOTIDE SEQUENCE [LARGE SCALE GENOMIC DNA]</scope>
    <source>
        <strain evidence="1">PF1309</strain>
    </source>
</reference>
<dbReference type="AlphaFoldDB" id="A0A2A2M4F8"/>
<keyword evidence="2" id="KW-1185">Reference proteome</keyword>
<evidence type="ECO:0000313" key="2">
    <source>
        <dbReference type="Proteomes" id="UP000218231"/>
    </source>
</evidence>
<evidence type="ECO:0000313" key="1">
    <source>
        <dbReference type="EMBL" id="PAV93309.1"/>
    </source>
</evidence>
<name>A0A2A2M4F8_9BILA</name>
<organism evidence="1 2">
    <name type="scientific">Diploscapter pachys</name>
    <dbReference type="NCBI Taxonomy" id="2018661"/>
    <lineage>
        <taxon>Eukaryota</taxon>
        <taxon>Metazoa</taxon>
        <taxon>Ecdysozoa</taxon>
        <taxon>Nematoda</taxon>
        <taxon>Chromadorea</taxon>
        <taxon>Rhabditida</taxon>
        <taxon>Rhabditina</taxon>
        <taxon>Rhabditomorpha</taxon>
        <taxon>Rhabditoidea</taxon>
        <taxon>Rhabditidae</taxon>
        <taxon>Diploscapter</taxon>
    </lineage>
</organism>
<dbReference type="Proteomes" id="UP000218231">
    <property type="component" value="Unassembled WGS sequence"/>
</dbReference>
<protein>
    <submittedName>
        <fullName evidence="1">Uncharacterized protein</fullName>
    </submittedName>
</protein>